<accession>A0A645EXN8</accession>
<dbReference type="AlphaFoldDB" id="A0A645EXN8"/>
<protein>
    <submittedName>
        <fullName evidence="1">Uncharacterized protein</fullName>
    </submittedName>
</protein>
<sequence>MYGLKGLERLWVYNANNRNCDDPVDPELVAGLQAALPGALINSTSYSTLGGWRTHERYYVVFNMLHGAVSWLPWDAQGLVPRYN</sequence>
<organism evidence="1">
    <name type="scientific">bioreactor metagenome</name>
    <dbReference type="NCBI Taxonomy" id="1076179"/>
    <lineage>
        <taxon>unclassified sequences</taxon>
        <taxon>metagenomes</taxon>
        <taxon>ecological metagenomes</taxon>
    </lineage>
</organism>
<dbReference type="EMBL" id="VSSQ01052129">
    <property type="protein sequence ID" value="MPN06230.1"/>
    <property type="molecule type" value="Genomic_DNA"/>
</dbReference>
<gene>
    <name evidence="1" type="ORF">SDC9_153486</name>
</gene>
<reference evidence="1" key="1">
    <citation type="submission" date="2019-08" db="EMBL/GenBank/DDBJ databases">
        <authorList>
            <person name="Kucharzyk K."/>
            <person name="Murdoch R.W."/>
            <person name="Higgins S."/>
            <person name="Loffler F."/>
        </authorList>
    </citation>
    <scope>NUCLEOTIDE SEQUENCE</scope>
</reference>
<evidence type="ECO:0000313" key="1">
    <source>
        <dbReference type="EMBL" id="MPN06230.1"/>
    </source>
</evidence>
<proteinExistence type="predicted"/>
<comment type="caution">
    <text evidence="1">The sequence shown here is derived from an EMBL/GenBank/DDBJ whole genome shotgun (WGS) entry which is preliminary data.</text>
</comment>
<name>A0A645EXN8_9ZZZZ</name>